<evidence type="ECO:0000313" key="3">
    <source>
        <dbReference type="Proteomes" id="UP000305064"/>
    </source>
</evidence>
<dbReference type="Proteomes" id="UP000305064">
    <property type="component" value="Unassembled WGS sequence"/>
</dbReference>
<reference evidence="2 3" key="1">
    <citation type="submission" date="2018-10" db="EMBL/GenBank/DDBJ databases">
        <title>Fifty Aureobasidium pullulans genomes reveal a recombining polyextremotolerant generalist.</title>
        <authorList>
            <person name="Gostincar C."/>
            <person name="Turk M."/>
            <person name="Zajc J."/>
            <person name="Gunde-Cimerman N."/>
        </authorList>
    </citation>
    <scope>NUCLEOTIDE SEQUENCE [LARGE SCALE GENOMIC DNA]</scope>
    <source>
        <strain evidence="2 3">EXF-4256</strain>
    </source>
</reference>
<sequence>MARKAKSKGKASTQGRENPGRRHRKTEDRGQPTTPAIEAVPNSVWYHGGPQAQKKRTRQVPAPMFGYLQTEWAHLTSHFDIPGSLKKLQTKFTRLWASSITPEPGICHHSRPDSREKTKGRSLLASATSAVDDLSVLGVCPPYSFFPVFEVEEEDS</sequence>
<protein>
    <submittedName>
        <fullName evidence="2">Uncharacterized protein</fullName>
    </submittedName>
</protein>
<evidence type="ECO:0000256" key="1">
    <source>
        <dbReference type="SAM" id="MobiDB-lite"/>
    </source>
</evidence>
<name>A0AB38LH69_AURPU</name>
<accession>A0AB38LH69</accession>
<dbReference type="AlphaFoldDB" id="A0AB38LH69"/>
<evidence type="ECO:0000313" key="2">
    <source>
        <dbReference type="EMBL" id="THY67595.1"/>
    </source>
</evidence>
<feature type="region of interest" description="Disordered" evidence="1">
    <location>
        <begin position="1"/>
        <end position="58"/>
    </location>
</feature>
<comment type="caution">
    <text evidence="2">The sequence shown here is derived from an EMBL/GenBank/DDBJ whole genome shotgun (WGS) entry which is preliminary data.</text>
</comment>
<organism evidence="2 3">
    <name type="scientific">Aureobasidium pullulans</name>
    <name type="common">Black yeast</name>
    <name type="synonym">Pullularia pullulans</name>
    <dbReference type="NCBI Taxonomy" id="5580"/>
    <lineage>
        <taxon>Eukaryota</taxon>
        <taxon>Fungi</taxon>
        <taxon>Dikarya</taxon>
        <taxon>Ascomycota</taxon>
        <taxon>Pezizomycotina</taxon>
        <taxon>Dothideomycetes</taxon>
        <taxon>Dothideomycetidae</taxon>
        <taxon>Dothideales</taxon>
        <taxon>Saccotheciaceae</taxon>
        <taxon>Aureobasidium</taxon>
    </lineage>
</organism>
<dbReference type="EMBL" id="QZBJ01000150">
    <property type="protein sequence ID" value="THY67595.1"/>
    <property type="molecule type" value="Genomic_DNA"/>
</dbReference>
<gene>
    <name evidence="2" type="ORF">D6C94_10578</name>
</gene>
<proteinExistence type="predicted"/>